<gene>
    <name evidence="2" type="ORF">EWE74_06930</name>
</gene>
<accession>A0A4Q6Y015</accession>
<sequence>MKKKKLLRFIVILLIFFVQFFVLASMFEESGNSGIAIPAILLLTLFLLIGAYQLKSLHHTKLNFEKVGVVVWIPISALITYWLNNAVGWGPVLSLGVVGTIGSYLYLLDRKSSYLKEIPPPIYCGAFIGMSSLHVGSIYVIILLAGLFTAAMYVLTRSVLVGVGGKLGTLAFIGFLFSVLLVNWLLK</sequence>
<dbReference type="Proteomes" id="UP000292855">
    <property type="component" value="Unassembled WGS sequence"/>
</dbReference>
<name>A0A4Q6Y015_9SPHI</name>
<keyword evidence="1" id="KW-0472">Membrane</keyword>
<evidence type="ECO:0000256" key="1">
    <source>
        <dbReference type="SAM" id="Phobius"/>
    </source>
</evidence>
<dbReference type="OrthoDB" id="6333271at2"/>
<keyword evidence="3" id="KW-1185">Reference proteome</keyword>
<feature type="transmembrane region" description="Helical" evidence="1">
    <location>
        <begin position="167"/>
        <end position="186"/>
    </location>
</feature>
<feature type="transmembrane region" description="Helical" evidence="1">
    <location>
        <begin position="33"/>
        <end position="52"/>
    </location>
</feature>
<comment type="caution">
    <text evidence="2">The sequence shown here is derived from an EMBL/GenBank/DDBJ whole genome shotgun (WGS) entry which is preliminary data.</text>
</comment>
<dbReference type="RefSeq" id="WP_130140755.1">
    <property type="nucleotide sequence ID" value="NZ_SGIT01000001.1"/>
</dbReference>
<reference evidence="2 3" key="1">
    <citation type="submission" date="2019-02" db="EMBL/GenBank/DDBJ databases">
        <authorList>
            <person name="Li Y."/>
        </authorList>
    </citation>
    <scope>NUCLEOTIDE SEQUENCE [LARGE SCALE GENOMIC DNA]</scope>
    <source>
        <strain evidence="2 3">30C10-4-7</strain>
    </source>
</reference>
<evidence type="ECO:0000313" key="2">
    <source>
        <dbReference type="EMBL" id="RZF62529.1"/>
    </source>
</evidence>
<feature type="transmembrane region" description="Helical" evidence="1">
    <location>
        <begin position="7"/>
        <end position="27"/>
    </location>
</feature>
<proteinExistence type="predicted"/>
<feature type="transmembrane region" description="Helical" evidence="1">
    <location>
        <begin position="127"/>
        <end position="155"/>
    </location>
</feature>
<protein>
    <submittedName>
        <fullName evidence="2">Uncharacterized protein</fullName>
    </submittedName>
</protein>
<feature type="transmembrane region" description="Helical" evidence="1">
    <location>
        <begin position="64"/>
        <end position="83"/>
    </location>
</feature>
<feature type="transmembrane region" description="Helical" evidence="1">
    <location>
        <begin position="89"/>
        <end position="107"/>
    </location>
</feature>
<evidence type="ECO:0000313" key="3">
    <source>
        <dbReference type="Proteomes" id="UP000292855"/>
    </source>
</evidence>
<dbReference type="AlphaFoldDB" id="A0A4Q6Y015"/>
<keyword evidence="1" id="KW-0812">Transmembrane</keyword>
<keyword evidence="1" id="KW-1133">Transmembrane helix</keyword>
<organism evidence="2 3">
    <name type="scientific">Sphingobacterium corticibacterium</name>
    <dbReference type="NCBI Taxonomy" id="2484746"/>
    <lineage>
        <taxon>Bacteria</taxon>
        <taxon>Pseudomonadati</taxon>
        <taxon>Bacteroidota</taxon>
        <taxon>Sphingobacteriia</taxon>
        <taxon>Sphingobacteriales</taxon>
        <taxon>Sphingobacteriaceae</taxon>
        <taxon>Sphingobacterium</taxon>
    </lineage>
</organism>
<dbReference type="EMBL" id="SGIT01000001">
    <property type="protein sequence ID" value="RZF62529.1"/>
    <property type="molecule type" value="Genomic_DNA"/>
</dbReference>